<dbReference type="SUPFAM" id="SSF53271">
    <property type="entry name" value="PRTase-like"/>
    <property type="match status" value="1"/>
</dbReference>
<dbReference type="CDD" id="cd06223">
    <property type="entry name" value="PRTases_typeI"/>
    <property type="match status" value="1"/>
</dbReference>
<keyword evidence="4" id="KW-0328">Glycosyltransferase</keyword>
<evidence type="ECO:0000313" key="5">
    <source>
        <dbReference type="Proteomes" id="UP000760480"/>
    </source>
</evidence>
<dbReference type="RefSeq" id="WP_169250036.1">
    <property type="nucleotide sequence ID" value="NZ_SPMZ01000062.1"/>
</dbReference>
<comment type="catalytic activity">
    <reaction evidence="1">
        <text>GMP + diphosphate = guanine + 5-phospho-alpha-D-ribose 1-diphosphate</text>
        <dbReference type="Rhea" id="RHEA:25424"/>
        <dbReference type="ChEBI" id="CHEBI:16235"/>
        <dbReference type="ChEBI" id="CHEBI:33019"/>
        <dbReference type="ChEBI" id="CHEBI:58017"/>
        <dbReference type="ChEBI" id="CHEBI:58115"/>
        <dbReference type="EC" id="2.4.2.8"/>
    </reaction>
    <physiologicalReaction direction="right-to-left" evidence="1">
        <dbReference type="Rhea" id="RHEA:25426"/>
    </physiologicalReaction>
</comment>
<dbReference type="EMBL" id="SPMZ01000062">
    <property type="protein sequence ID" value="NMQ20767.1"/>
    <property type="molecule type" value="Genomic_DNA"/>
</dbReference>
<dbReference type="EC" id="2.4.2.8" evidence="4"/>
<evidence type="ECO:0000259" key="3">
    <source>
        <dbReference type="Pfam" id="PF00156"/>
    </source>
</evidence>
<dbReference type="GO" id="GO:0016757">
    <property type="term" value="F:glycosyltransferase activity"/>
    <property type="evidence" value="ECO:0007669"/>
    <property type="project" value="UniProtKB-KW"/>
</dbReference>
<dbReference type="InterPro" id="IPR000836">
    <property type="entry name" value="PRTase_dom"/>
</dbReference>
<evidence type="ECO:0000256" key="2">
    <source>
        <dbReference type="ARBA" id="ARBA00049402"/>
    </source>
</evidence>
<keyword evidence="5" id="KW-1185">Reference proteome</keyword>
<name>A0ABX1TMY9_9GAMM</name>
<dbReference type="InterPro" id="IPR050408">
    <property type="entry name" value="HGPRT"/>
</dbReference>
<dbReference type="PANTHER" id="PTHR43340">
    <property type="entry name" value="HYPOXANTHINE-GUANINE PHOSPHORIBOSYLTRANSFERASE"/>
    <property type="match status" value="1"/>
</dbReference>
<evidence type="ECO:0000313" key="4">
    <source>
        <dbReference type="EMBL" id="NMQ20767.1"/>
    </source>
</evidence>
<dbReference type="Proteomes" id="UP000760480">
    <property type="component" value="Unassembled WGS sequence"/>
</dbReference>
<dbReference type="Pfam" id="PF00156">
    <property type="entry name" value="Pribosyltran"/>
    <property type="match status" value="1"/>
</dbReference>
<reference evidence="4 5" key="1">
    <citation type="submission" date="2019-03" db="EMBL/GenBank/DDBJ databases">
        <title>Metabolic reconstructions from genomes of highly enriched 'Candidatus Accumulibacter' and 'Candidatus Competibacter' bioreactor populations.</title>
        <authorList>
            <person name="Annavajhala M.K."/>
            <person name="Welles L."/>
            <person name="Abbas B."/>
            <person name="Sorokin D."/>
            <person name="Park H."/>
            <person name="Van Loosdrecht M."/>
            <person name="Chandran K."/>
        </authorList>
    </citation>
    <scope>NUCLEOTIDE SEQUENCE [LARGE SCALE GENOMIC DNA]</scope>
    <source>
        <strain evidence="4 5">SBR_G</strain>
    </source>
</reference>
<dbReference type="NCBIfam" id="NF006605">
    <property type="entry name" value="PRK09162.1"/>
    <property type="match status" value="1"/>
</dbReference>
<dbReference type="Gene3D" id="3.40.50.2020">
    <property type="match status" value="1"/>
</dbReference>
<accession>A0ABX1TMY9</accession>
<comment type="catalytic activity">
    <reaction evidence="2">
        <text>IMP + diphosphate = hypoxanthine + 5-phospho-alpha-D-ribose 1-diphosphate</text>
        <dbReference type="Rhea" id="RHEA:17973"/>
        <dbReference type="ChEBI" id="CHEBI:17368"/>
        <dbReference type="ChEBI" id="CHEBI:33019"/>
        <dbReference type="ChEBI" id="CHEBI:58017"/>
        <dbReference type="ChEBI" id="CHEBI:58053"/>
        <dbReference type="EC" id="2.4.2.8"/>
    </reaction>
    <physiologicalReaction direction="right-to-left" evidence="2">
        <dbReference type="Rhea" id="RHEA:17975"/>
    </physiologicalReaction>
</comment>
<sequence>MSSITAEQASVVLREAELLCAPEQVEIALDRLAAAVTVRLGDCNPLVLVVMNGAFIPGALLLSRLHFPLQVGYLHATRYRGGICGGTIDWIAPPRPAVAGRTVLVVDDIFDEGDTLKAILEEVRRQGAAAVHSAVLANKRHDRKTPGLHVDFIGLEVPDRYVFGCGMDYKEYWRQLPAIYAARD</sequence>
<dbReference type="PANTHER" id="PTHR43340:SF1">
    <property type="entry name" value="HYPOXANTHINE PHOSPHORIBOSYLTRANSFERASE"/>
    <property type="match status" value="1"/>
</dbReference>
<gene>
    <name evidence="4" type="ORF">E4P82_17140</name>
</gene>
<protein>
    <submittedName>
        <fullName evidence="4">Hypoxanthine-guanine phosphoribosyltransferase</fullName>
        <ecNumber evidence="4">2.4.2.8</ecNumber>
    </submittedName>
</protein>
<comment type="caution">
    <text evidence="4">The sequence shown here is derived from an EMBL/GenBank/DDBJ whole genome shotgun (WGS) entry which is preliminary data.</text>
</comment>
<evidence type="ECO:0000256" key="1">
    <source>
        <dbReference type="ARBA" id="ARBA00048811"/>
    </source>
</evidence>
<dbReference type="InterPro" id="IPR029057">
    <property type="entry name" value="PRTase-like"/>
</dbReference>
<keyword evidence="4" id="KW-0808">Transferase</keyword>
<organism evidence="4 5">
    <name type="scientific">Candidatus Competibacter phosphatis</name>
    <dbReference type="NCBI Taxonomy" id="221280"/>
    <lineage>
        <taxon>Bacteria</taxon>
        <taxon>Pseudomonadati</taxon>
        <taxon>Pseudomonadota</taxon>
        <taxon>Gammaproteobacteria</taxon>
        <taxon>Candidatus Competibacteraceae</taxon>
        <taxon>Candidatus Competibacter</taxon>
    </lineage>
</organism>
<feature type="domain" description="Phosphoribosyltransferase" evidence="3">
    <location>
        <begin position="24"/>
        <end position="164"/>
    </location>
</feature>
<proteinExistence type="predicted"/>